<comment type="caution">
    <text evidence="2">The sequence shown here is derived from an EMBL/GenBank/DDBJ whole genome shotgun (WGS) entry which is preliminary data.</text>
</comment>
<dbReference type="RefSeq" id="WP_002683407.1">
    <property type="nucleotide sequence ID" value="NZ_CM001795.1"/>
</dbReference>
<evidence type="ECO:0000256" key="1">
    <source>
        <dbReference type="SAM" id="SignalP"/>
    </source>
</evidence>
<name>A0A0E2E5X8_TREDN</name>
<dbReference type="Gene3D" id="1.25.40.10">
    <property type="entry name" value="Tetratricopeptide repeat domain"/>
    <property type="match status" value="1"/>
</dbReference>
<reference evidence="2" key="1">
    <citation type="submission" date="2012-01" db="EMBL/GenBank/DDBJ databases">
        <title>The Genome Sequence of Treponema denticola H-22.</title>
        <authorList>
            <consortium name="The Broad Institute Genome Sequencing Platform"/>
            <person name="Earl A."/>
            <person name="Ward D."/>
            <person name="Feldgarden M."/>
            <person name="Gevers D."/>
            <person name="Blanton J.M."/>
            <person name="Fenno C.J."/>
            <person name="Baranova O.V."/>
            <person name="Mathney J."/>
            <person name="Dewhirst F.E."/>
            <person name="Izard J."/>
            <person name="Young S.K."/>
            <person name="Zeng Q."/>
            <person name="Gargeya S."/>
            <person name="Fitzgerald M."/>
            <person name="Haas B."/>
            <person name="Abouelleil A."/>
            <person name="Alvarado L."/>
            <person name="Arachchi H.M."/>
            <person name="Berlin A."/>
            <person name="Chapman S.B."/>
            <person name="Gearin G."/>
            <person name="Goldberg J."/>
            <person name="Griggs A."/>
            <person name="Gujja S."/>
            <person name="Hansen M."/>
            <person name="Heiman D."/>
            <person name="Howarth C."/>
            <person name="Larimer J."/>
            <person name="Lui A."/>
            <person name="MacDonald P.J.P."/>
            <person name="McCowen C."/>
            <person name="Montmayeur A."/>
            <person name="Murphy C."/>
            <person name="Neiman D."/>
            <person name="Pearson M."/>
            <person name="Priest M."/>
            <person name="Roberts A."/>
            <person name="Saif S."/>
            <person name="Shea T."/>
            <person name="Sisk P."/>
            <person name="Stolte C."/>
            <person name="Sykes S."/>
            <person name="Wortman J."/>
            <person name="Nusbaum C."/>
            <person name="Birren B."/>
        </authorList>
    </citation>
    <scope>NUCLEOTIDE SEQUENCE [LARGE SCALE GENOMIC DNA]</scope>
    <source>
        <strain evidence="2">H-22</strain>
    </source>
</reference>
<feature type="signal peptide" evidence="1">
    <location>
        <begin position="1"/>
        <end position="24"/>
    </location>
</feature>
<dbReference type="InterPro" id="IPR011990">
    <property type="entry name" value="TPR-like_helical_dom_sf"/>
</dbReference>
<organism evidence="2">
    <name type="scientific">Treponema denticola H-22</name>
    <dbReference type="NCBI Taxonomy" id="999432"/>
    <lineage>
        <taxon>Bacteria</taxon>
        <taxon>Pseudomonadati</taxon>
        <taxon>Spirochaetota</taxon>
        <taxon>Spirochaetia</taxon>
        <taxon>Spirochaetales</taxon>
        <taxon>Treponemataceae</taxon>
        <taxon>Treponema</taxon>
    </lineage>
</organism>
<dbReference type="SUPFAM" id="SSF48452">
    <property type="entry name" value="TPR-like"/>
    <property type="match status" value="1"/>
</dbReference>
<accession>A0A0E2E5X8</accession>
<dbReference type="EMBL" id="AGDV01000006">
    <property type="protein sequence ID" value="EMB34896.1"/>
    <property type="molecule type" value="Genomic_DNA"/>
</dbReference>
<evidence type="ECO:0000313" key="2">
    <source>
        <dbReference type="EMBL" id="EMB34896.1"/>
    </source>
</evidence>
<dbReference type="HOGENOM" id="CLU_794406_0_0_12"/>
<feature type="chain" id="PRO_5002393400" description="Lipoprotein" evidence="1">
    <location>
        <begin position="25"/>
        <end position="354"/>
    </location>
</feature>
<protein>
    <recommendedName>
        <fullName evidence="3">Lipoprotein</fullName>
    </recommendedName>
</protein>
<sequence>MKNKFILLLLCVLMVFVSCSTIQKDSIYSTTLSQDNIRNVEHIEINIVRQYRENNQEKIEDIKKDLNALLAVPSSDRSYLALVYALYADYFLLNRDKVSAKKMLKTAESYNPHEEYVHLVKSRLTDKLEDKKDYLISMIKLNPRAYRLQSELGFVYYLLEDYTRALVAFDASLDFLNEEYGLLYGEKREYCRKFYKVDSDVKNSTAQILTQSKISLIDMTTLTQDNTHALDSITGTAFWRPAMLADRLKAAGWYDDSVNISKGKATRKDAALFLWHLLIGNDNEALTQYSRQYVYSGKSSPIKDVAIDGVFFDAIIGLVEEDIIPLIDGRLFVPDGDVSGLDFYEWLKKADGLR</sequence>
<dbReference type="AlphaFoldDB" id="A0A0E2E5X8"/>
<dbReference type="PATRIC" id="fig|999432.5.peg.690"/>
<dbReference type="PROSITE" id="PS51257">
    <property type="entry name" value="PROKAR_LIPOPROTEIN"/>
    <property type="match status" value="1"/>
</dbReference>
<gene>
    <name evidence="2" type="ORF">HMPREF9726_00662</name>
</gene>
<dbReference type="Proteomes" id="UP000011705">
    <property type="component" value="Chromosome"/>
</dbReference>
<keyword evidence="1" id="KW-0732">Signal</keyword>
<proteinExistence type="predicted"/>
<evidence type="ECO:0008006" key="3">
    <source>
        <dbReference type="Google" id="ProtNLM"/>
    </source>
</evidence>